<dbReference type="OrthoDB" id="2099887at2759"/>
<dbReference type="AlphaFoldDB" id="A0A5C3R8G5"/>
<accession>A0A5C3R8G5</accession>
<dbReference type="NCBIfam" id="TIGR04312">
    <property type="entry name" value="choice_anch_B"/>
    <property type="match status" value="1"/>
</dbReference>
<keyword evidence="1" id="KW-0732">Signal</keyword>
<keyword evidence="3" id="KW-1185">Reference proteome</keyword>
<dbReference type="EMBL" id="ML178814">
    <property type="protein sequence ID" value="TFL07744.1"/>
    <property type="molecule type" value="Genomic_DNA"/>
</dbReference>
<gene>
    <name evidence="2" type="ORF">BDV98DRAFT_496297</name>
</gene>
<feature type="chain" id="PRO_5022767574" evidence="1">
    <location>
        <begin position="23"/>
        <end position="498"/>
    </location>
</feature>
<proteinExistence type="predicted"/>
<organism evidence="2 3">
    <name type="scientific">Pterulicium gracile</name>
    <dbReference type="NCBI Taxonomy" id="1884261"/>
    <lineage>
        <taxon>Eukaryota</taxon>
        <taxon>Fungi</taxon>
        <taxon>Dikarya</taxon>
        <taxon>Basidiomycota</taxon>
        <taxon>Agaricomycotina</taxon>
        <taxon>Agaricomycetes</taxon>
        <taxon>Agaricomycetidae</taxon>
        <taxon>Agaricales</taxon>
        <taxon>Pleurotineae</taxon>
        <taxon>Pterulaceae</taxon>
        <taxon>Pterulicium</taxon>
    </lineage>
</organism>
<dbReference type="PANTHER" id="PTHR38787">
    <property type="entry name" value="REGULATORY P DOMAIN-CONTAINING PROTEIN"/>
    <property type="match status" value="1"/>
</dbReference>
<dbReference type="GO" id="GO:0005576">
    <property type="term" value="C:extracellular region"/>
    <property type="evidence" value="ECO:0007669"/>
    <property type="project" value="TreeGrafter"/>
</dbReference>
<dbReference type="InterPro" id="IPR027589">
    <property type="entry name" value="Choice_anch_B"/>
</dbReference>
<evidence type="ECO:0000313" key="3">
    <source>
        <dbReference type="Proteomes" id="UP000305067"/>
    </source>
</evidence>
<dbReference type="PANTHER" id="PTHR38787:SF3">
    <property type="entry name" value="REGULATORY P DOMAIN-CONTAINING PROTEIN"/>
    <property type="match status" value="1"/>
</dbReference>
<evidence type="ECO:0000313" key="2">
    <source>
        <dbReference type="EMBL" id="TFL07744.1"/>
    </source>
</evidence>
<sequence length="498" mass="55373">MVRASAYLGFLGFLAATTSTFAKEVEVDAVRAAELYDSGVIHEQIMDTKKAQFARQKAAGAYDSSQYRKLGYTKCKNGVAEAVRGDPSNTFRCHNTDLYSFLSHSDLGDDLGEGSSSWGWTAPNGREFVAIGQMQGTAFAEITKKGQLVYLGRLPAYSTNSQWREIRSYKNYMVIGSEAVGHGIQIFDMKKLLNIKPKKPVEFTQDDLTSHFNALLPVGRAHNVVINEELQYGAAVGAQPRSDPHCASGLNFFDLKDPSNPVSLGCAKGDGYVHDAECLVYRGPDKRYQGRDICYGYNEDTLTIYDVTEKGNVTNIISKISYQGASYTHQGAVLDRKNQEFLVLDDELDEEEGTGPAADGYPITYIWDIRDLEKPKNTGFYKHKVKTIDHNQYVIDNYIYQSNYGAGILVLDARSIPKDPTGAGVCEAAFFDIYPEDDKEEGGGLVQFVGSWSSYAYFRSGYIFINTIERGAFVVKLTSKKCLGSKPNGPWWWPGNWF</sequence>
<dbReference type="Proteomes" id="UP000305067">
    <property type="component" value="Unassembled WGS sequence"/>
</dbReference>
<evidence type="ECO:0000256" key="1">
    <source>
        <dbReference type="SAM" id="SignalP"/>
    </source>
</evidence>
<feature type="signal peptide" evidence="1">
    <location>
        <begin position="1"/>
        <end position="22"/>
    </location>
</feature>
<name>A0A5C3R8G5_9AGAR</name>
<protein>
    <submittedName>
        <fullName evidence="2">Uncharacterized protein</fullName>
    </submittedName>
</protein>
<reference evidence="2 3" key="1">
    <citation type="journal article" date="2019" name="Nat. Ecol. Evol.">
        <title>Megaphylogeny resolves global patterns of mushroom evolution.</title>
        <authorList>
            <person name="Varga T."/>
            <person name="Krizsan K."/>
            <person name="Foldi C."/>
            <person name="Dima B."/>
            <person name="Sanchez-Garcia M."/>
            <person name="Sanchez-Ramirez S."/>
            <person name="Szollosi G.J."/>
            <person name="Szarkandi J.G."/>
            <person name="Papp V."/>
            <person name="Albert L."/>
            <person name="Andreopoulos W."/>
            <person name="Angelini C."/>
            <person name="Antonin V."/>
            <person name="Barry K.W."/>
            <person name="Bougher N.L."/>
            <person name="Buchanan P."/>
            <person name="Buyck B."/>
            <person name="Bense V."/>
            <person name="Catcheside P."/>
            <person name="Chovatia M."/>
            <person name="Cooper J."/>
            <person name="Damon W."/>
            <person name="Desjardin D."/>
            <person name="Finy P."/>
            <person name="Geml J."/>
            <person name="Haridas S."/>
            <person name="Hughes K."/>
            <person name="Justo A."/>
            <person name="Karasinski D."/>
            <person name="Kautmanova I."/>
            <person name="Kiss B."/>
            <person name="Kocsube S."/>
            <person name="Kotiranta H."/>
            <person name="LaButti K.M."/>
            <person name="Lechner B.E."/>
            <person name="Liimatainen K."/>
            <person name="Lipzen A."/>
            <person name="Lukacs Z."/>
            <person name="Mihaltcheva S."/>
            <person name="Morgado L.N."/>
            <person name="Niskanen T."/>
            <person name="Noordeloos M.E."/>
            <person name="Ohm R.A."/>
            <person name="Ortiz-Santana B."/>
            <person name="Ovrebo C."/>
            <person name="Racz N."/>
            <person name="Riley R."/>
            <person name="Savchenko A."/>
            <person name="Shiryaev A."/>
            <person name="Soop K."/>
            <person name="Spirin V."/>
            <person name="Szebenyi C."/>
            <person name="Tomsovsky M."/>
            <person name="Tulloss R.E."/>
            <person name="Uehling J."/>
            <person name="Grigoriev I.V."/>
            <person name="Vagvolgyi C."/>
            <person name="Papp T."/>
            <person name="Martin F.M."/>
            <person name="Miettinen O."/>
            <person name="Hibbett D.S."/>
            <person name="Nagy L.G."/>
        </authorList>
    </citation>
    <scope>NUCLEOTIDE SEQUENCE [LARGE SCALE GENOMIC DNA]</scope>
    <source>
        <strain evidence="2 3">CBS 309.79</strain>
    </source>
</reference>
<dbReference type="STRING" id="1884261.A0A5C3R8G5"/>